<gene>
    <name evidence="4" type="ORF">DAPPUDRAFT_265215</name>
</gene>
<accession>E9HT25</accession>
<dbReference type="HOGENOM" id="CLU_553493_0_0_1"/>
<evidence type="ECO:0008006" key="6">
    <source>
        <dbReference type="Google" id="ProtNLM"/>
    </source>
</evidence>
<keyword evidence="5" id="KW-1185">Reference proteome</keyword>
<dbReference type="AlphaFoldDB" id="E9HT25"/>
<dbReference type="InterPro" id="IPR046700">
    <property type="entry name" value="DUF6570"/>
</dbReference>
<dbReference type="InterPro" id="IPR051055">
    <property type="entry name" value="PIF1_helicase"/>
</dbReference>
<evidence type="ECO:0000259" key="3">
    <source>
        <dbReference type="Pfam" id="PF21530"/>
    </source>
</evidence>
<evidence type="ECO:0000313" key="5">
    <source>
        <dbReference type="Proteomes" id="UP000000305"/>
    </source>
</evidence>
<organism evidence="4 5">
    <name type="scientific">Daphnia pulex</name>
    <name type="common">Water flea</name>
    <dbReference type="NCBI Taxonomy" id="6669"/>
    <lineage>
        <taxon>Eukaryota</taxon>
        <taxon>Metazoa</taxon>
        <taxon>Ecdysozoa</taxon>
        <taxon>Arthropoda</taxon>
        <taxon>Crustacea</taxon>
        <taxon>Branchiopoda</taxon>
        <taxon>Diplostraca</taxon>
        <taxon>Cladocera</taxon>
        <taxon>Anomopoda</taxon>
        <taxon>Daphniidae</taxon>
        <taxon>Daphnia</taxon>
    </lineage>
</organism>
<proteinExistence type="predicted"/>
<dbReference type="InParanoid" id="E9HT25"/>
<evidence type="ECO:0000313" key="4">
    <source>
        <dbReference type="EMBL" id="EFX65106.1"/>
    </source>
</evidence>
<dbReference type="KEGG" id="dpx:DAPPUDRAFT_265215"/>
<protein>
    <recommendedName>
        <fullName evidence="6">Helitron helicase-like domain-containing protein</fullName>
    </recommendedName>
</protein>
<evidence type="ECO:0000256" key="1">
    <source>
        <dbReference type="SAM" id="MobiDB-lite"/>
    </source>
</evidence>
<dbReference type="Pfam" id="PF20209">
    <property type="entry name" value="DUF6570"/>
    <property type="match status" value="1"/>
</dbReference>
<reference evidence="4 5" key="1">
    <citation type="journal article" date="2011" name="Science">
        <title>The ecoresponsive genome of Daphnia pulex.</title>
        <authorList>
            <person name="Colbourne J.K."/>
            <person name="Pfrender M.E."/>
            <person name="Gilbert D."/>
            <person name="Thomas W.K."/>
            <person name="Tucker A."/>
            <person name="Oakley T.H."/>
            <person name="Tokishita S."/>
            <person name="Aerts A."/>
            <person name="Arnold G.J."/>
            <person name="Basu M.K."/>
            <person name="Bauer D.J."/>
            <person name="Caceres C.E."/>
            <person name="Carmel L."/>
            <person name="Casola C."/>
            <person name="Choi J.H."/>
            <person name="Detter J.C."/>
            <person name="Dong Q."/>
            <person name="Dusheyko S."/>
            <person name="Eads B.D."/>
            <person name="Frohlich T."/>
            <person name="Geiler-Samerotte K.A."/>
            <person name="Gerlach D."/>
            <person name="Hatcher P."/>
            <person name="Jogdeo S."/>
            <person name="Krijgsveld J."/>
            <person name="Kriventseva E.V."/>
            <person name="Kultz D."/>
            <person name="Laforsch C."/>
            <person name="Lindquist E."/>
            <person name="Lopez J."/>
            <person name="Manak J.R."/>
            <person name="Muller J."/>
            <person name="Pangilinan J."/>
            <person name="Patwardhan R.P."/>
            <person name="Pitluck S."/>
            <person name="Pritham E.J."/>
            <person name="Rechtsteiner A."/>
            <person name="Rho M."/>
            <person name="Rogozin I.B."/>
            <person name="Sakarya O."/>
            <person name="Salamov A."/>
            <person name="Schaack S."/>
            <person name="Shapiro H."/>
            <person name="Shiga Y."/>
            <person name="Skalitzky C."/>
            <person name="Smith Z."/>
            <person name="Souvorov A."/>
            <person name="Sung W."/>
            <person name="Tang Z."/>
            <person name="Tsuchiya D."/>
            <person name="Tu H."/>
            <person name="Vos H."/>
            <person name="Wang M."/>
            <person name="Wolf Y.I."/>
            <person name="Yamagata H."/>
            <person name="Yamada T."/>
            <person name="Ye Y."/>
            <person name="Shaw J.R."/>
            <person name="Andrews J."/>
            <person name="Crease T.J."/>
            <person name="Tang H."/>
            <person name="Lucas S.M."/>
            <person name="Robertson H.M."/>
            <person name="Bork P."/>
            <person name="Koonin E.V."/>
            <person name="Zdobnov E.M."/>
            <person name="Grigoriev I.V."/>
            <person name="Lynch M."/>
            <person name="Boore J.L."/>
        </authorList>
    </citation>
    <scope>NUCLEOTIDE SEQUENCE [LARGE SCALE GENOMIC DNA]</scope>
</reference>
<feature type="region of interest" description="Disordered" evidence="1">
    <location>
        <begin position="248"/>
        <end position="273"/>
    </location>
</feature>
<dbReference type="PhylomeDB" id="E9HT25"/>
<dbReference type="InterPro" id="IPR049163">
    <property type="entry name" value="Pif1-like_2B_dom"/>
</dbReference>
<dbReference type="Proteomes" id="UP000000305">
    <property type="component" value="Unassembled WGS sequence"/>
</dbReference>
<evidence type="ECO:0000259" key="2">
    <source>
        <dbReference type="Pfam" id="PF20209"/>
    </source>
</evidence>
<name>E9HT25_DAPPU</name>
<feature type="domain" description="DNA helicase Pif1-like 2B" evidence="3">
    <location>
        <begin position="164"/>
        <end position="195"/>
    </location>
</feature>
<dbReference type="EMBL" id="GL732763">
    <property type="protein sequence ID" value="EFX65106.1"/>
    <property type="molecule type" value="Genomic_DNA"/>
</dbReference>
<dbReference type="OrthoDB" id="6583552at2759"/>
<sequence>MYSYTANVTGSDAYWSKRRRELEAIMQQKGLGTAFFTVSFADNHSYDLHRLMPNGSAEPKLRYQIEDGDIDQQTFLETLNSLREGNCSIDQWQFLQARNPEAIANFGTDFEDATYLFATNEAVNRRNYFKLPQLQMPITLLRSVNVPSSGKSKPSDQFRGLEVELYLAIGAQVTLTSNINTAVGLTNGARGTVVDIVYSKQPNVDLPDFIISNFDCLLGQNSIVGNFKIEVINCKTAFIPAATISNETQDEATDRRQSNASVQRRSRETRQTSKAEYLDAFDASVNGPLHTQPFVHKHMQTFHSELHQLNHQHCLHCRELWPTRDAIVNPYICCRCKKLTEFNPFGIQNDMVRDFSSIPLAIQKHIRELTPIEEMLLSPVISIMSVFRLPTGGHVSRGYVANFYQDVAGFIREIPLTAAQLPCLVIRRRGVDNTCAEFKVCRKRVEAVGRFLIQNHPVFASHRITFSQTNCDLLPEDGLLLNIPTMDSDNDCH</sequence>
<dbReference type="eggNOG" id="KOG0987">
    <property type="taxonomic scope" value="Eukaryota"/>
</dbReference>
<dbReference type="PANTHER" id="PTHR47642">
    <property type="entry name" value="ATP-DEPENDENT DNA HELICASE"/>
    <property type="match status" value="1"/>
</dbReference>
<feature type="domain" description="DUF6570" evidence="2">
    <location>
        <begin position="345"/>
        <end position="471"/>
    </location>
</feature>
<dbReference type="Pfam" id="PF21530">
    <property type="entry name" value="Pif1_2B_dom"/>
    <property type="match status" value="1"/>
</dbReference>